<evidence type="ECO:0000256" key="1">
    <source>
        <dbReference type="ARBA" id="ARBA00000085"/>
    </source>
</evidence>
<dbReference type="SUPFAM" id="SSF55874">
    <property type="entry name" value="ATPase domain of HSP90 chaperone/DNA topoisomerase II/histidine kinase"/>
    <property type="match status" value="1"/>
</dbReference>
<dbReference type="Proteomes" id="UP000629596">
    <property type="component" value="Unassembled WGS sequence"/>
</dbReference>
<dbReference type="EC" id="2.7.13.3" evidence="2"/>
<dbReference type="CDD" id="cd00082">
    <property type="entry name" value="HisKA"/>
    <property type="match status" value="1"/>
</dbReference>
<feature type="domain" description="Histidine kinase" evidence="11">
    <location>
        <begin position="405"/>
        <end position="619"/>
    </location>
</feature>
<keyword evidence="10" id="KW-0472">Membrane</keyword>
<evidence type="ECO:0000256" key="8">
    <source>
        <dbReference type="ARBA" id="ARBA00023012"/>
    </source>
</evidence>
<dbReference type="AlphaFoldDB" id="A0A3D8H9U5"/>
<evidence type="ECO:0000256" key="7">
    <source>
        <dbReference type="ARBA" id="ARBA00022840"/>
    </source>
</evidence>
<evidence type="ECO:0000313" key="14">
    <source>
        <dbReference type="Proteomes" id="UP000256321"/>
    </source>
</evidence>
<feature type="coiled-coil region" evidence="9">
    <location>
        <begin position="378"/>
        <end position="405"/>
    </location>
</feature>
<sequence>MLLLALCFPQGVRSSVPTHAKKSFDILIIQSYDETLTTYCKFDKLLHEKLQKGHITSNIRTFYLDCERYNAHDEEARMYSYLDTLSFKPDIIIVNDDQATYTLMACNHPLGKSTPVVFSGVNFPNWELLKHHPNFTGYWDKPEYLKTLKLVEKLYGSSKILIFRTNVFIGNRAFEVLQEDLKGQDIAINEGLYPARSRRQPRVIQAGKPGGTSLYMTVADSLTARQLLWVFEENPYTACMQIILDFNVLTIGRLANVPNFTVINNGFNDNRGITGGYFTTLQLQVDCVAKTATHILKGTSPDQIPITVSPKVYAFDWKEMRRFNIKIEDLPEDSIIYNLPFEIRYKTYLIIAGILFLIAVTYTIMRLVYMYLRESERKKLAQLRLVEAKERAEEANKMKSAFLANMSHEIRTPLNAIVGFTNLLQDETDLTQEERELFRDTINKNSNLLLKLINDILELSRIESGRMSFTFEYCSLNKLMEEIYQTHHLLMPAGISFLKKIPDMDITLHVDRFRFTQVITNLINNAVKFTTKGYIKMGYRYDKSTNEVHIFVEDTGKGMSEEAQKKVFERFYKADEFVQGTGLGLSICQTIAERLNGRITLFSEEGKGSCFTLILPCQQK</sequence>
<evidence type="ECO:0000256" key="9">
    <source>
        <dbReference type="SAM" id="Coils"/>
    </source>
</evidence>
<gene>
    <name evidence="13" type="ORF">DWU89_19840</name>
    <name evidence="12" type="ORF">H8784_19330</name>
</gene>
<dbReference type="Gene3D" id="3.40.50.2300">
    <property type="match status" value="2"/>
</dbReference>
<dbReference type="InterPro" id="IPR003594">
    <property type="entry name" value="HATPase_dom"/>
</dbReference>
<dbReference type="FunFam" id="1.10.287.130:FF:000002">
    <property type="entry name" value="Two-component osmosensing histidine kinase"/>
    <property type="match status" value="1"/>
</dbReference>
<dbReference type="Pfam" id="PF00512">
    <property type="entry name" value="HisKA"/>
    <property type="match status" value="1"/>
</dbReference>
<dbReference type="GO" id="GO:0000155">
    <property type="term" value="F:phosphorelay sensor kinase activity"/>
    <property type="evidence" value="ECO:0007669"/>
    <property type="project" value="InterPro"/>
</dbReference>
<organism evidence="13 14">
    <name type="scientific">Parabacteroides acidifaciens</name>
    <dbReference type="NCBI Taxonomy" id="2290935"/>
    <lineage>
        <taxon>Bacteria</taxon>
        <taxon>Pseudomonadati</taxon>
        <taxon>Bacteroidota</taxon>
        <taxon>Bacteroidia</taxon>
        <taxon>Bacteroidales</taxon>
        <taxon>Tannerellaceae</taxon>
        <taxon>Parabacteroides</taxon>
    </lineage>
</organism>
<dbReference type="PROSITE" id="PS50109">
    <property type="entry name" value="HIS_KIN"/>
    <property type="match status" value="1"/>
</dbReference>
<reference evidence="13 14" key="1">
    <citation type="submission" date="2018-07" db="EMBL/GenBank/DDBJ databases">
        <title>Parabacteroides acidifaciens nov. sp., isolated from human feces.</title>
        <authorList>
            <person name="Wang Y.J."/>
        </authorList>
    </citation>
    <scope>NUCLEOTIDE SEQUENCE [LARGE SCALE GENOMIC DNA]</scope>
    <source>
        <strain evidence="13 14">426-9</strain>
    </source>
</reference>
<dbReference type="Pfam" id="PF02518">
    <property type="entry name" value="HATPase_c"/>
    <property type="match status" value="1"/>
</dbReference>
<dbReference type="InterPro" id="IPR036097">
    <property type="entry name" value="HisK_dim/P_sf"/>
</dbReference>
<keyword evidence="3" id="KW-0597">Phosphoprotein</keyword>
<dbReference type="Gene3D" id="3.30.565.10">
    <property type="entry name" value="Histidine kinase-like ATPase, C-terminal domain"/>
    <property type="match status" value="1"/>
</dbReference>
<keyword evidence="9" id="KW-0175">Coiled coil</keyword>
<evidence type="ECO:0000256" key="2">
    <source>
        <dbReference type="ARBA" id="ARBA00012438"/>
    </source>
</evidence>
<feature type="transmembrane region" description="Helical" evidence="10">
    <location>
        <begin position="348"/>
        <end position="369"/>
    </location>
</feature>
<dbReference type="Proteomes" id="UP000256321">
    <property type="component" value="Unassembled WGS sequence"/>
</dbReference>
<dbReference type="EMBL" id="QREV01000089">
    <property type="protein sequence ID" value="RDU47402.1"/>
    <property type="molecule type" value="Genomic_DNA"/>
</dbReference>
<dbReference type="Gene3D" id="1.10.287.130">
    <property type="match status" value="1"/>
</dbReference>
<evidence type="ECO:0000256" key="4">
    <source>
        <dbReference type="ARBA" id="ARBA00022679"/>
    </source>
</evidence>
<dbReference type="InterPro" id="IPR050736">
    <property type="entry name" value="Sensor_HK_Regulatory"/>
</dbReference>
<reference evidence="12 15" key="2">
    <citation type="submission" date="2020-08" db="EMBL/GenBank/DDBJ databases">
        <title>Genome public.</title>
        <authorList>
            <person name="Liu C."/>
            <person name="Sun Q."/>
        </authorList>
    </citation>
    <scope>NUCLEOTIDE SEQUENCE [LARGE SCALE GENOMIC DNA]</scope>
    <source>
        <strain evidence="12 15">426_9</strain>
    </source>
</reference>
<dbReference type="SUPFAM" id="SSF47384">
    <property type="entry name" value="Homodimeric domain of signal transducing histidine kinase"/>
    <property type="match status" value="1"/>
</dbReference>
<keyword evidence="10" id="KW-1133">Transmembrane helix</keyword>
<evidence type="ECO:0000313" key="12">
    <source>
        <dbReference type="EMBL" id="MBC8603861.1"/>
    </source>
</evidence>
<dbReference type="InterPro" id="IPR036890">
    <property type="entry name" value="HATPase_C_sf"/>
</dbReference>
<comment type="caution">
    <text evidence="13">The sequence shown here is derived from an EMBL/GenBank/DDBJ whole genome shotgun (WGS) entry which is preliminary data.</text>
</comment>
<dbReference type="InterPro" id="IPR003661">
    <property type="entry name" value="HisK_dim/P_dom"/>
</dbReference>
<dbReference type="EMBL" id="JACRTI010000089">
    <property type="protein sequence ID" value="MBC8603861.1"/>
    <property type="molecule type" value="Genomic_DNA"/>
</dbReference>
<dbReference type="SMART" id="SM00387">
    <property type="entry name" value="HATPase_c"/>
    <property type="match status" value="1"/>
</dbReference>
<protein>
    <recommendedName>
        <fullName evidence="2">histidine kinase</fullName>
        <ecNumber evidence="2">2.7.13.3</ecNumber>
    </recommendedName>
</protein>
<dbReference type="SMART" id="SM00388">
    <property type="entry name" value="HisKA"/>
    <property type="match status" value="1"/>
</dbReference>
<dbReference type="PRINTS" id="PR00344">
    <property type="entry name" value="BCTRLSENSOR"/>
</dbReference>
<evidence type="ECO:0000256" key="10">
    <source>
        <dbReference type="SAM" id="Phobius"/>
    </source>
</evidence>
<name>A0A3D8H9U5_9BACT</name>
<dbReference type="PANTHER" id="PTHR43711">
    <property type="entry name" value="TWO-COMPONENT HISTIDINE KINASE"/>
    <property type="match status" value="1"/>
</dbReference>
<dbReference type="InterPro" id="IPR004358">
    <property type="entry name" value="Sig_transdc_His_kin-like_C"/>
</dbReference>
<keyword evidence="7" id="KW-0067">ATP-binding</keyword>
<keyword evidence="8" id="KW-0902">Two-component regulatory system</keyword>
<accession>A0A3D8H9U5</accession>
<keyword evidence="4" id="KW-0808">Transferase</keyword>
<evidence type="ECO:0000256" key="3">
    <source>
        <dbReference type="ARBA" id="ARBA00022553"/>
    </source>
</evidence>
<evidence type="ECO:0000256" key="5">
    <source>
        <dbReference type="ARBA" id="ARBA00022741"/>
    </source>
</evidence>
<keyword evidence="6 13" id="KW-0418">Kinase</keyword>
<evidence type="ECO:0000256" key="6">
    <source>
        <dbReference type="ARBA" id="ARBA00022777"/>
    </source>
</evidence>
<dbReference type="GO" id="GO:0005524">
    <property type="term" value="F:ATP binding"/>
    <property type="evidence" value="ECO:0007669"/>
    <property type="project" value="UniProtKB-KW"/>
</dbReference>
<keyword evidence="15" id="KW-1185">Reference proteome</keyword>
<evidence type="ECO:0000259" key="11">
    <source>
        <dbReference type="PROSITE" id="PS50109"/>
    </source>
</evidence>
<dbReference type="FunFam" id="3.30.565.10:FF:000006">
    <property type="entry name" value="Sensor histidine kinase WalK"/>
    <property type="match status" value="1"/>
</dbReference>
<evidence type="ECO:0000313" key="15">
    <source>
        <dbReference type="Proteomes" id="UP000629596"/>
    </source>
</evidence>
<proteinExistence type="predicted"/>
<dbReference type="PANTHER" id="PTHR43711:SF31">
    <property type="entry name" value="HISTIDINE KINASE"/>
    <property type="match status" value="1"/>
</dbReference>
<evidence type="ECO:0000313" key="13">
    <source>
        <dbReference type="EMBL" id="RDU47402.1"/>
    </source>
</evidence>
<keyword evidence="10" id="KW-0812">Transmembrane</keyword>
<keyword evidence="5" id="KW-0547">Nucleotide-binding</keyword>
<dbReference type="InterPro" id="IPR005467">
    <property type="entry name" value="His_kinase_dom"/>
</dbReference>
<comment type="catalytic activity">
    <reaction evidence="1">
        <text>ATP + protein L-histidine = ADP + protein N-phospho-L-histidine.</text>
        <dbReference type="EC" id="2.7.13.3"/>
    </reaction>
</comment>